<feature type="transmembrane region" description="Helical" evidence="2">
    <location>
        <begin position="89"/>
        <end position="113"/>
    </location>
</feature>
<organism evidence="4 5">
    <name type="scientific">Aeromicrobium halocynthiae</name>
    <dbReference type="NCBI Taxonomy" id="560557"/>
    <lineage>
        <taxon>Bacteria</taxon>
        <taxon>Bacillati</taxon>
        <taxon>Actinomycetota</taxon>
        <taxon>Actinomycetes</taxon>
        <taxon>Propionibacteriales</taxon>
        <taxon>Nocardioidaceae</taxon>
        <taxon>Aeromicrobium</taxon>
    </lineage>
</organism>
<feature type="compositionally biased region" description="Low complexity" evidence="1">
    <location>
        <begin position="286"/>
        <end position="312"/>
    </location>
</feature>
<evidence type="ECO:0000313" key="4">
    <source>
        <dbReference type="EMBL" id="GAA2075587.1"/>
    </source>
</evidence>
<name>A0ABN2VWM1_9ACTN</name>
<evidence type="ECO:0000313" key="5">
    <source>
        <dbReference type="Proteomes" id="UP001501480"/>
    </source>
</evidence>
<dbReference type="Proteomes" id="UP001501480">
    <property type="component" value="Unassembled WGS sequence"/>
</dbReference>
<protein>
    <recommendedName>
        <fullName evidence="3">DUF5667 domain-containing protein</fullName>
    </recommendedName>
</protein>
<feature type="compositionally biased region" description="Gly residues" evidence="1">
    <location>
        <begin position="348"/>
        <end position="358"/>
    </location>
</feature>
<feature type="compositionally biased region" description="Polar residues" evidence="1">
    <location>
        <begin position="268"/>
        <end position="277"/>
    </location>
</feature>
<evidence type="ECO:0000259" key="3">
    <source>
        <dbReference type="Pfam" id="PF18915"/>
    </source>
</evidence>
<feature type="domain" description="DUF5667" evidence="3">
    <location>
        <begin position="112"/>
        <end position="205"/>
    </location>
</feature>
<dbReference type="InterPro" id="IPR043725">
    <property type="entry name" value="DUF5667"/>
</dbReference>
<dbReference type="EMBL" id="BAAAPY010000003">
    <property type="protein sequence ID" value="GAA2075587.1"/>
    <property type="molecule type" value="Genomic_DNA"/>
</dbReference>
<accession>A0ABN2VWM1</accession>
<reference evidence="4 5" key="1">
    <citation type="journal article" date="2019" name="Int. J. Syst. Evol. Microbiol.">
        <title>The Global Catalogue of Microorganisms (GCM) 10K type strain sequencing project: providing services to taxonomists for standard genome sequencing and annotation.</title>
        <authorList>
            <consortium name="The Broad Institute Genomics Platform"/>
            <consortium name="The Broad Institute Genome Sequencing Center for Infectious Disease"/>
            <person name="Wu L."/>
            <person name="Ma J."/>
        </authorList>
    </citation>
    <scope>NUCLEOTIDE SEQUENCE [LARGE SCALE GENOMIC DNA]</scope>
    <source>
        <strain evidence="4 5">JCM 15749</strain>
    </source>
</reference>
<sequence>MTRRRDADAHAFHEAWENGMPADGEVADLLRTAEVLCRTASVAPSADFRASLREELMAEAASVLVADPASLRAAPPAPQRRTGRGRRRAASVTAALVTSLGAVSMVASSASAIPGDVLHPVKLGVEQVQLSFKDQGAERGSFQLERASERLREAEALAAAGRPSEVATSLQRFNQLAGEGSTALFADFTGEGRTESVEEVNTFVADATDVLTGLAPDGRDAAYAAQWDEAARSLSSLALESSRLCARCATPDVDALVRSVTAAVQDRTLPTPQTQKASAPESEPVASRSNGGAAAGSAPAPSASTPSTGSTPRPAPGPSSPPRLTDVTDPLLGPILGTSETEGLIPGLLGGLLGSPQR</sequence>
<keyword evidence="2" id="KW-0472">Membrane</keyword>
<comment type="caution">
    <text evidence="4">The sequence shown here is derived from an EMBL/GenBank/DDBJ whole genome shotgun (WGS) entry which is preliminary data.</text>
</comment>
<dbReference type="Pfam" id="PF18915">
    <property type="entry name" value="DUF5667"/>
    <property type="match status" value="1"/>
</dbReference>
<feature type="region of interest" description="Disordered" evidence="1">
    <location>
        <begin position="266"/>
        <end position="358"/>
    </location>
</feature>
<evidence type="ECO:0000256" key="1">
    <source>
        <dbReference type="SAM" id="MobiDB-lite"/>
    </source>
</evidence>
<keyword evidence="2" id="KW-0812">Transmembrane</keyword>
<gene>
    <name evidence="4" type="ORF">GCM10009821_13420</name>
</gene>
<evidence type="ECO:0000256" key="2">
    <source>
        <dbReference type="SAM" id="Phobius"/>
    </source>
</evidence>
<keyword evidence="5" id="KW-1185">Reference proteome</keyword>
<proteinExistence type="predicted"/>
<dbReference type="RefSeq" id="WP_344326209.1">
    <property type="nucleotide sequence ID" value="NZ_BAAAPY010000003.1"/>
</dbReference>
<keyword evidence="2" id="KW-1133">Transmembrane helix</keyword>